<name>A0A7R9Y9X3_9STRA</name>
<dbReference type="AlphaFoldDB" id="A0A7R9Y9X3"/>
<reference evidence="1" key="1">
    <citation type="submission" date="2021-01" db="EMBL/GenBank/DDBJ databases">
        <authorList>
            <person name="Corre E."/>
            <person name="Pelletier E."/>
            <person name="Niang G."/>
            <person name="Scheremetjew M."/>
            <person name="Finn R."/>
            <person name="Kale V."/>
            <person name="Holt S."/>
            <person name="Cochrane G."/>
            <person name="Meng A."/>
            <person name="Brown T."/>
            <person name="Cohen L."/>
        </authorList>
    </citation>
    <scope>NUCLEOTIDE SEQUENCE</scope>
    <source>
        <strain evidence="1">CCMP2078</strain>
    </source>
</reference>
<evidence type="ECO:0000313" key="1">
    <source>
        <dbReference type="EMBL" id="CAD8254819.1"/>
    </source>
</evidence>
<organism evidence="1">
    <name type="scientific">Pinguiococcus pyrenoidosus</name>
    <dbReference type="NCBI Taxonomy" id="172671"/>
    <lineage>
        <taxon>Eukaryota</taxon>
        <taxon>Sar</taxon>
        <taxon>Stramenopiles</taxon>
        <taxon>Ochrophyta</taxon>
        <taxon>Pinguiophyceae</taxon>
        <taxon>Pinguiochrysidales</taxon>
        <taxon>Pinguiochrysidaceae</taxon>
        <taxon>Pinguiococcus</taxon>
    </lineage>
</organism>
<gene>
    <name evidence="1" type="ORF">PPYR1160_LOCUS4311</name>
</gene>
<accession>A0A7R9Y9X3</accession>
<dbReference type="EMBL" id="HBEA01005628">
    <property type="protein sequence ID" value="CAD8254819.1"/>
    <property type="molecule type" value="Transcribed_RNA"/>
</dbReference>
<sequence>MGSSSQQSHERPRQESIKERWARMEALLETKAYAMEVGKQLEMAQNGTPETRKSMSSKLQKRLLRLRWAQTRAFSFLEERAVTADDLERCKMISEMLRDGEGVVVTARHPHDPMPTEFERRRALERIGKVLFEHADDLRLAGFTRSVLWDRGSFQFVITGGKAVGIEYPHGEDGGRGGRSIGPHWRVLVGSGASTVTLLRHLLGALYTNDALLDARGDGDFFRKGRPLRRWWWEANESFDALQDLANAARRSQEGA</sequence>
<protein>
    <submittedName>
        <fullName evidence="1">Uncharacterized protein</fullName>
    </submittedName>
</protein>
<proteinExistence type="predicted"/>